<dbReference type="FunFam" id="3.30.200.20:FF:000087">
    <property type="entry name" value="Dual specificity tyrosine-phosphorylation-regulated kinase 1A"/>
    <property type="match status" value="1"/>
</dbReference>
<evidence type="ECO:0000256" key="5">
    <source>
        <dbReference type="ARBA" id="ARBA00022553"/>
    </source>
</evidence>
<comment type="similarity">
    <text evidence="2">Belongs to the protein kinase superfamily. CMGC Ser/Thr protein kinase family. MNB/DYRK subfamily.</text>
</comment>
<evidence type="ECO:0000256" key="1">
    <source>
        <dbReference type="ARBA" id="ARBA00004496"/>
    </source>
</evidence>
<dbReference type="SUPFAM" id="SSF56112">
    <property type="entry name" value="Protein kinase-like (PK-like)"/>
    <property type="match status" value="1"/>
</dbReference>
<protein>
    <submittedName>
        <fullName evidence="13">Dual-specificity kinase</fullName>
        <ecNumber evidence="13">2.7.12.1</ecNumber>
    </submittedName>
</protein>
<dbReference type="InterPro" id="IPR008271">
    <property type="entry name" value="Ser/Thr_kinase_AS"/>
</dbReference>
<dbReference type="InterPro" id="IPR000719">
    <property type="entry name" value="Prot_kinase_dom"/>
</dbReference>
<dbReference type="Gene3D" id="1.10.510.10">
    <property type="entry name" value="Transferase(Phosphotransferase) domain 1"/>
    <property type="match status" value="1"/>
</dbReference>
<feature type="compositionally biased region" description="Polar residues" evidence="11">
    <location>
        <begin position="1"/>
        <end position="17"/>
    </location>
</feature>
<dbReference type="GO" id="GO:0005737">
    <property type="term" value="C:cytoplasm"/>
    <property type="evidence" value="ECO:0007669"/>
    <property type="project" value="UniProtKB-SubCell"/>
</dbReference>
<dbReference type="SMART" id="SM00220">
    <property type="entry name" value="S_TKc"/>
    <property type="match status" value="1"/>
</dbReference>
<comment type="subcellular location">
    <subcellularLocation>
        <location evidence="1">Cytoplasm</location>
    </subcellularLocation>
</comment>
<reference evidence="13" key="1">
    <citation type="submission" date="2023-03" db="EMBL/GenBank/DDBJ databases">
        <title>Mating type loci evolution in Malassezia.</title>
        <authorList>
            <person name="Coelho M.A."/>
        </authorList>
    </citation>
    <scope>NUCLEOTIDE SEQUENCE</scope>
    <source>
        <strain evidence="13">CBS 11721</strain>
    </source>
</reference>
<dbReference type="AlphaFoldDB" id="A0AAF0EYD8"/>
<dbReference type="EC" id="2.7.12.1" evidence="13"/>
<evidence type="ECO:0000256" key="10">
    <source>
        <dbReference type="PROSITE-ProRule" id="PRU10141"/>
    </source>
</evidence>
<dbReference type="PROSITE" id="PS50011">
    <property type="entry name" value="PROTEIN_KINASE_DOM"/>
    <property type="match status" value="1"/>
</dbReference>
<dbReference type="InterPro" id="IPR017441">
    <property type="entry name" value="Protein_kinase_ATP_BS"/>
</dbReference>
<dbReference type="GO" id="GO:0004712">
    <property type="term" value="F:protein serine/threonine/tyrosine kinase activity"/>
    <property type="evidence" value="ECO:0007669"/>
    <property type="project" value="UniProtKB-EC"/>
</dbReference>
<evidence type="ECO:0000256" key="7">
    <source>
        <dbReference type="ARBA" id="ARBA00022741"/>
    </source>
</evidence>
<dbReference type="PROSITE" id="PS00107">
    <property type="entry name" value="PROTEIN_KINASE_ATP"/>
    <property type="match status" value="1"/>
</dbReference>
<dbReference type="InterPro" id="IPR011009">
    <property type="entry name" value="Kinase-like_dom_sf"/>
</dbReference>
<dbReference type="GO" id="GO:0005634">
    <property type="term" value="C:nucleus"/>
    <property type="evidence" value="ECO:0007669"/>
    <property type="project" value="TreeGrafter"/>
</dbReference>
<dbReference type="PANTHER" id="PTHR24058:SF17">
    <property type="entry name" value="HOMEODOMAIN INTERACTING PROTEIN KINASE, ISOFORM D"/>
    <property type="match status" value="1"/>
</dbReference>
<keyword evidence="7 10" id="KW-0547">Nucleotide-binding</keyword>
<gene>
    <name evidence="13" type="primary">YAK1</name>
    <name evidence="13" type="ORF">MCUN1_003404</name>
</gene>
<accession>A0AAF0EYD8</accession>
<evidence type="ECO:0000256" key="9">
    <source>
        <dbReference type="ARBA" id="ARBA00022840"/>
    </source>
</evidence>
<feature type="compositionally biased region" description="Basic and acidic residues" evidence="11">
    <location>
        <begin position="93"/>
        <end position="108"/>
    </location>
</feature>
<feature type="compositionally biased region" description="Polar residues" evidence="11">
    <location>
        <begin position="714"/>
        <end position="749"/>
    </location>
</feature>
<dbReference type="CDD" id="cd14212">
    <property type="entry name" value="PKc_YAK1"/>
    <property type="match status" value="1"/>
</dbReference>
<evidence type="ECO:0000256" key="3">
    <source>
        <dbReference type="ARBA" id="ARBA00022490"/>
    </source>
</evidence>
<feature type="compositionally biased region" description="Low complexity" evidence="11">
    <location>
        <begin position="64"/>
        <end position="91"/>
    </location>
</feature>
<keyword evidence="6 13" id="KW-0808">Transferase</keyword>
<dbReference type="PANTHER" id="PTHR24058">
    <property type="entry name" value="DUAL SPECIFICITY PROTEIN KINASE"/>
    <property type="match status" value="1"/>
</dbReference>
<evidence type="ECO:0000256" key="4">
    <source>
        <dbReference type="ARBA" id="ARBA00022527"/>
    </source>
</evidence>
<dbReference type="EMBL" id="CP119881">
    <property type="protein sequence ID" value="WFD36521.1"/>
    <property type="molecule type" value="Genomic_DNA"/>
</dbReference>
<dbReference type="GO" id="GO:0004713">
    <property type="term" value="F:protein tyrosine kinase activity"/>
    <property type="evidence" value="ECO:0007669"/>
    <property type="project" value="TreeGrafter"/>
</dbReference>
<dbReference type="FunFam" id="1.10.510.10:FF:000380">
    <property type="entry name" value="Serine/threonine-protein kinase ppk15"/>
    <property type="match status" value="1"/>
</dbReference>
<dbReference type="GO" id="GO:0004674">
    <property type="term" value="F:protein serine/threonine kinase activity"/>
    <property type="evidence" value="ECO:0007669"/>
    <property type="project" value="UniProtKB-KW"/>
</dbReference>
<dbReference type="GO" id="GO:0005524">
    <property type="term" value="F:ATP binding"/>
    <property type="evidence" value="ECO:0007669"/>
    <property type="project" value="UniProtKB-UniRule"/>
</dbReference>
<feature type="region of interest" description="Disordered" evidence="11">
    <location>
        <begin position="710"/>
        <end position="772"/>
    </location>
</feature>
<dbReference type="InterPro" id="IPR050494">
    <property type="entry name" value="Ser_Thr_dual-spec_kinase"/>
</dbReference>
<dbReference type="PROSITE" id="PS00108">
    <property type="entry name" value="PROTEIN_KINASE_ST"/>
    <property type="match status" value="1"/>
</dbReference>
<name>A0AAF0EYD8_9BASI</name>
<sequence>MSGTRYRAGSTSTGNTRSSPGASSPIWSAASSASTAQTTVTEYERARRSAAYNADSKRHEYDADASADASASIDSGALPSDSDSSTSSSSTDGDDRGTRDSTARRLREPEEDSRDSLSSVSVNSSELDMSSSDEHVNAQVHVPARRPGQPVFEGFWQVRSLDDLRPLVDSSALMTSQRRADPSGGHVSPLKALTSYLHHTYHLVNPAFVYELAFNPRRVLTKPSKPVYNDGYDNEDSDYILYVNDWLGSEDGNRYLILDVLGQGTFGQVVKCQNMTTHEIVAVKVIKNKTAYFNQSMMEVTILETLNQHWDADDEHNILRLHDTFIHRKHLCLVFELLSSNLYELIKQNSFRGLSTSLVRVFTTQLLDALTVLKEARLIHCDLKPENILLRTLQAPSIKLVDFGSACHEQQTVYTYIQSRFYRSPEVLLGLPYTAAIDMWSLGCIAVELFLGLPIFPGTSEYNQLSRIVEMLGLPPQFMLDAGRQTGEFFNVHEDAIGRTSYRLKSREQYSREHNVQEQPSKQYFPGTTLPEIVRLAPVSRRSGRTADIDKEMANRTSFIDFVSGLLNINPLERWTPQQAKLHPFITGEPFTQPWQPPSVIETPGPEATPPRRTVGRASRSSTITAADVAGKHVYPHPAAASTSQQGVHVPPPSVLPAAASAYAPPLTRHSYAPPDDFALSMQPMGYYSPSEAENYYGAAGGISNNMSGGMNGHTNTSSNLNGNATSSMNSNINPAMNTAVNTSLNTPMNPGLSNAGGHAASSSSGAPGLPSVQSMPAIAGVQGMPLRRMSVAGQQAYSVYPSVGSGASAAAAAAAAAAPPPTAPAGSQSHWQWTSPPPPPPPQQQQHQQQHQVDAGYRQHAASAGFAVVVHGNDQYAMPAEMSSRPTSQYDVYSLPTHYDNQGAESLAPPTANEQYARRRYSSAPQHVLNMYDHRDPGVLPLYMHHAPPGT</sequence>
<evidence type="ECO:0000256" key="8">
    <source>
        <dbReference type="ARBA" id="ARBA00022777"/>
    </source>
</evidence>
<feature type="compositionally biased region" description="Low complexity" evidence="11">
    <location>
        <begin position="116"/>
        <end position="130"/>
    </location>
</feature>
<evidence type="ECO:0000313" key="14">
    <source>
        <dbReference type="Proteomes" id="UP001219933"/>
    </source>
</evidence>
<keyword evidence="5" id="KW-0597">Phosphoprotein</keyword>
<feature type="region of interest" description="Disordered" evidence="11">
    <location>
        <begin position="1"/>
        <end position="137"/>
    </location>
</feature>
<keyword evidence="9 10" id="KW-0067">ATP-binding</keyword>
<evidence type="ECO:0000256" key="11">
    <source>
        <dbReference type="SAM" id="MobiDB-lite"/>
    </source>
</evidence>
<evidence type="ECO:0000256" key="2">
    <source>
        <dbReference type="ARBA" id="ARBA00008867"/>
    </source>
</evidence>
<keyword evidence="4" id="KW-0723">Serine/threonine-protein kinase</keyword>
<dbReference type="Proteomes" id="UP001219933">
    <property type="component" value="Chromosome 5"/>
</dbReference>
<evidence type="ECO:0000259" key="12">
    <source>
        <dbReference type="PROSITE" id="PS50011"/>
    </source>
</evidence>
<organism evidence="13 14">
    <name type="scientific">Malassezia cuniculi</name>
    <dbReference type="NCBI Taxonomy" id="948313"/>
    <lineage>
        <taxon>Eukaryota</taxon>
        <taxon>Fungi</taxon>
        <taxon>Dikarya</taxon>
        <taxon>Basidiomycota</taxon>
        <taxon>Ustilaginomycotina</taxon>
        <taxon>Malasseziomycetes</taxon>
        <taxon>Malasseziales</taxon>
        <taxon>Malasseziaceae</taxon>
        <taxon>Malassezia</taxon>
    </lineage>
</organism>
<dbReference type="Pfam" id="PF00069">
    <property type="entry name" value="Pkinase"/>
    <property type="match status" value="1"/>
</dbReference>
<feature type="binding site" evidence="10">
    <location>
        <position position="284"/>
    </location>
    <ligand>
        <name>ATP</name>
        <dbReference type="ChEBI" id="CHEBI:30616"/>
    </ligand>
</feature>
<keyword evidence="14" id="KW-1185">Reference proteome</keyword>
<feature type="compositionally biased region" description="Low complexity" evidence="11">
    <location>
        <begin position="18"/>
        <end position="36"/>
    </location>
</feature>
<keyword evidence="3" id="KW-0963">Cytoplasm</keyword>
<feature type="domain" description="Protein kinase" evidence="12">
    <location>
        <begin position="255"/>
        <end position="586"/>
    </location>
</feature>
<keyword evidence="8 13" id="KW-0418">Kinase</keyword>
<evidence type="ECO:0000313" key="13">
    <source>
        <dbReference type="EMBL" id="WFD36521.1"/>
    </source>
</evidence>
<feature type="compositionally biased region" description="Low complexity" evidence="11">
    <location>
        <begin position="752"/>
        <end position="772"/>
    </location>
</feature>
<evidence type="ECO:0000256" key="6">
    <source>
        <dbReference type="ARBA" id="ARBA00022679"/>
    </source>
</evidence>
<dbReference type="Gene3D" id="3.30.200.20">
    <property type="entry name" value="Phosphorylase Kinase, domain 1"/>
    <property type="match status" value="1"/>
</dbReference>
<feature type="region of interest" description="Disordered" evidence="11">
    <location>
        <begin position="819"/>
        <end position="860"/>
    </location>
</feature>
<proteinExistence type="inferred from homology"/>